<dbReference type="OrthoDB" id="2634326at2759"/>
<accession>A0A165WQB5</accession>
<feature type="compositionally biased region" description="Acidic residues" evidence="1">
    <location>
        <begin position="745"/>
        <end position="758"/>
    </location>
</feature>
<sequence length="816" mass="92569">MTLKFPQCRPDRAIGAFDARAAADVDDDHWISTPNMPFVPEPYAITREVRLRADGRSGFDDYTCWPQRYYTQTPHLTCIPRSPMKFSFHVPTEYASCINLIFSDPSLPGSLPSKIRAYETYFAPVLEIIDRHSEVQGLSRGAGWFHLSLERILSRLAHIPMTYRDLIRHVAEFQRYWLELCGLLEYMIRYLPRIRDARNVDHPVCEDLMGVIVTEPNQVQALFSAGIPVRYLRPSYEITAQINVKAVVPEAPYPIIFRGSASDINFVHSRYQFTRSSCSSRPLFDLKATVKRKGDHYEPYPAMQARRPRVMSQDHKLKLVDPISKVMPSTVQTWANALQSLAVRDQPPRCETAGGYSVPQARLFASVEEARLRTYISNWLRLREGWFASLRANDIRGCPLRPQEWRDFLSWKASDEPSAPATSKSQQTRANMQHRMAPFLNIGWTAPKDFGELQFQGRRVFRENGSPDIEVVQLVLWALIHLNFVLEFTAVDDSERRYEIVNDEELAREAVVFTRRSIAIGSIRLITQDDLSATAGLGSALWDAQVKGIEAFDAESNQAGQAPAQDPGDLVNDVADATTQLPDTPWRAGTSQAVQKTPKSQSRVKDLPHGKSGVKVHHAPESPQDMSPVKPERQKRPRPRQTKTEDVQRQRAAAEEGFMGTKSRKKLKIVHEVQEPEADATAGKPAPVPSVRVPSPNPFDVLGAELSDDEDDRRERQLLQQHEWGKDEVHTQAQADCDQDVRDAPDEDAEDKAEDNEDEQQRDKADAKDSEEEEAVGDQQDKHQQEKDEEDTTDEEADEEDEEAADEDAEDEEEHS</sequence>
<evidence type="ECO:0000256" key="1">
    <source>
        <dbReference type="SAM" id="MobiDB-lite"/>
    </source>
</evidence>
<feature type="compositionally biased region" description="Basic and acidic residues" evidence="1">
    <location>
        <begin position="642"/>
        <end position="654"/>
    </location>
</feature>
<feature type="compositionally biased region" description="Polar residues" evidence="1">
    <location>
        <begin position="589"/>
        <end position="601"/>
    </location>
</feature>
<dbReference type="STRING" id="1314776.A0A165WQB5"/>
<evidence type="ECO:0000313" key="3">
    <source>
        <dbReference type="Proteomes" id="UP000076798"/>
    </source>
</evidence>
<protein>
    <submittedName>
        <fullName evidence="2">Uncharacterized protein</fullName>
    </submittedName>
</protein>
<feature type="compositionally biased region" description="Basic and acidic residues" evidence="1">
    <location>
        <begin position="759"/>
        <end position="768"/>
    </location>
</feature>
<dbReference type="EMBL" id="KV428593">
    <property type="protein sequence ID" value="KZT31416.1"/>
    <property type="molecule type" value="Genomic_DNA"/>
</dbReference>
<evidence type="ECO:0000313" key="2">
    <source>
        <dbReference type="EMBL" id="KZT31416.1"/>
    </source>
</evidence>
<proteinExistence type="predicted"/>
<organism evidence="2 3">
    <name type="scientific">Sistotremastrum suecicum HHB10207 ss-3</name>
    <dbReference type="NCBI Taxonomy" id="1314776"/>
    <lineage>
        <taxon>Eukaryota</taxon>
        <taxon>Fungi</taxon>
        <taxon>Dikarya</taxon>
        <taxon>Basidiomycota</taxon>
        <taxon>Agaricomycotina</taxon>
        <taxon>Agaricomycetes</taxon>
        <taxon>Sistotremastrales</taxon>
        <taxon>Sistotremastraceae</taxon>
        <taxon>Sistotremastrum</taxon>
    </lineage>
</organism>
<dbReference type="AlphaFoldDB" id="A0A165WQB5"/>
<reference evidence="2 3" key="1">
    <citation type="journal article" date="2016" name="Mol. Biol. Evol.">
        <title>Comparative Genomics of Early-Diverging Mushroom-Forming Fungi Provides Insights into the Origins of Lignocellulose Decay Capabilities.</title>
        <authorList>
            <person name="Nagy L.G."/>
            <person name="Riley R."/>
            <person name="Tritt A."/>
            <person name="Adam C."/>
            <person name="Daum C."/>
            <person name="Floudas D."/>
            <person name="Sun H."/>
            <person name="Yadav J.S."/>
            <person name="Pangilinan J."/>
            <person name="Larsson K.H."/>
            <person name="Matsuura K."/>
            <person name="Barry K."/>
            <person name="Labutti K."/>
            <person name="Kuo R."/>
            <person name="Ohm R.A."/>
            <person name="Bhattacharya S.S."/>
            <person name="Shirouzu T."/>
            <person name="Yoshinaga Y."/>
            <person name="Martin F.M."/>
            <person name="Grigoriev I.V."/>
            <person name="Hibbett D.S."/>
        </authorList>
    </citation>
    <scope>NUCLEOTIDE SEQUENCE [LARGE SCALE GENOMIC DNA]</scope>
    <source>
        <strain evidence="2 3">HHB10207 ss-3</strain>
    </source>
</reference>
<gene>
    <name evidence="2" type="ORF">SISSUDRAFT_1067773</name>
</gene>
<name>A0A165WQB5_9AGAM</name>
<feature type="region of interest" description="Disordered" evidence="1">
    <location>
        <begin position="580"/>
        <end position="816"/>
    </location>
</feature>
<dbReference type="Proteomes" id="UP000076798">
    <property type="component" value="Unassembled WGS sequence"/>
</dbReference>
<feature type="compositionally biased region" description="Acidic residues" evidence="1">
    <location>
        <begin position="787"/>
        <end position="816"/>
    </location>
</feature>
<feature type="compositionally biased region" description="Basic and acidic residues" evidence="1">
    <location>
        <begin position="713"/>
        <end position="730"/>
    </location>
</feature>
<keyword evidence="3" id="KW-1185">Reference proteome</keyword>